<dbReference type="AlphaFoldDB" id="A0A0U4C651"/>
<dbReference type="STRING" id="2041.AERYTH_01070"/>
<gene>
    <name evidence="1" type="ORF">AERYTH_01070</name>
</gene>
<dbReference type="KEGG" id="aer:AERYTH_01070"/>
<sequence length="158" mass="16103">METQIAVWTCQSGTVPASPVSEVQSGASVGDVLQLRGLLFQGCSWMGGTMSTALSSPAAFRVTGPATSGSSDVVHGRIEDFVISGGVSICNFTVSGSVRASLNESTQKLTIDESGRSGAFKVSRVSGCLGLVQVGQAMDLRTTLQLTSPDGAVNISGS</sequence>
<evidence type="ECO:0000313" key="1">
    <source>
        <dbReference type="EMBL" id="ALX03390.1"/>
    </source>
</evidence>
<keyword evidence="2" id="KW-1185">Reference proteome</keyword>
<dbReference type="Proteomes" id="UP000067689">
    <property type="component" value="Chromosome"/>
</dbReference>
<protein>
    <submittedName>
        <fullName evidence="1">Uncharacterized protein</fullName>
    </submittedName>
</protein>
<name>A0A0U4C651_9ACTN</name>
<evidence type="ECO:0000313" key="2">
    <source>
        <dbReference type="Proteomes" id="UP000067689"/>
    </source>
</evidence>
<accession>A0A0U4C651</accession>
<organism evidence="1 2">
    <name type="scientific">Aeromicrobium erythreum</name>
    <dbReference type="NCBI Taxonomy" id="2041"/>
    <lineage>
        <taxon>Bacteria</taxon>
        <taxon>Bacillati</taxon>
        <taxon>Actinomycetota</taxon>
        <taxon>Actinomycetes</taxon>
        <taxon>Propionibacteriales</taxon>
        <taxon>Nocardioidaceae</taxon>
        <taxon>Aeromicrobium</taxon>
    </lineage>
</organism>
<reference evidence="1 2" key="1">
    <citation type="journal article" date="1991" name="Int. J. Syst. Bacteriol.">
        <title>Description of the erythromycin-producing bacterium Arthrobacter sp. strain NRRL B-3381 as Aeromicrobium erythreum gen. nov., sp. nov.</title>
        <authorList>
            <person name="Miller E.S."/>
            <person name="Woese C.R."/>
            <person name="Brenner S."/>
        </authorList>
    </citation>
    <scope>NUCLEOTIDE SEQUENCE [LARGE SCALE GENOMIC DNA]</scope>
    <source>
        <strain evidence="1 2">AR18</strain>
    </source>
</reference>
<dbReference type="EMBL" id="CP011502">
    <property type="protein sequence ID" value="ALX03390.1"/>
    <property type="molecule type" value="Genomic_DNA"/>
</dbReference>
<dbReference type="PATRIC" id="fig|2041.4.peg.221"/>
<proteinExistence type="predicted"/>